<protein>
    <submittedName>
        <fullName evidence="8">Acetyltransferase</fullName>
    </submittedName>
</protein>
<keyword evidence="4 5" id="KW-0067">ATP-binding</keyword>
<dbReference type="Gene3D" id="3.30.470.20">
    <property type="entry name" value="ATP-grasp fold, B domain"/>
    <property type="match status" value="1"/>
</dbReference>
<dbReference type="Pfam" id="PF00583">
    <property type="entry name" value="Acetyltransf_1"/>
    <property type="match status" value="1"/>
</dbReference>
<dbReference type="CDD" id="cd04301">
    <property type="entry name" value="NAT_SF"/>
    <property type="match status" value="1"/>
</dbReference>
<reference evidence="8 9" key="1">
    <citation type="submission" date="2020-08" db="EMBL/GenBank/DDBJ databases">
        <title>Genomic Encyclopedia of Type Strains, Phase IV (KMG-IV): sequencing the most valuable type-strain genomes for metagenomic binning, comparative biology and taxonomic classification.</title>
        <authorList>
            <person name="Goeker M."/>
        </authorList>
    </citation>
    <scope>NUCLEOTIDE SEQUENCE [LARGE SCALE GENOMIC DNA]</scope>
    <source>
        <strain evidence="8 9">DSM 22198</strain>
    </source>
</reference>
<dbReference type="PANTHER" id="PTHR43334">
    <property type="entry name" value="ACETATE--COA LIGASE [ADP-FORMING]"/>
    <property type="match status" value="1"/>
</dbReference>
<evidence type="ECO:0000313" key="8">
    <source>
        <dbReference type="EMBL" id="MBB6252682.1"/>
    </source>
</evidence>
<dbReference type="InterPro" id="IPR011761">
    <property type="entry name" value="ATP-grasp"/>
</dbReference>
<name>A0A7X0AYW8_9PROT</name>
<gene>
    <name evidence="8" type="ORF">FHS74_003242</name>
</gene>
<dbReference type="GO" id="GO:0005524">
    <property type="term" value="F:ATP binding"/>
    <property type="evidence" value="ECO:0007669"/>
    <property type="project" value="UniProtKB-UniRule"/>
</dbReference>
<dbReference type="InterPro" id="IPR013815">
    <property type="entry name" value="ATP_grasp_subdomain_1"/>
</dbReference>
<dbReference type="GO" id="GO:0006099">
    <property type="term" value="P:tricarboxylic acid cycle"/>
    <property type="evidence" value="ECO:0007669"/>
    <property type="project" value="UniProtKB-KW"/>
</dbReference>
<evidence type="ECO:0000256" key="1">
    <source>
        <dbReference type="ARBA" id="ARBA00022532"/>
    </source>
</evidence>
<dbReference type="GO" id="GO:0016747">
    <property type="term" value="F:acyltransferase activity, transferring groups other than amino-acyl groups"/>
    <property type="evidence" value="ECO:0007669"/>
    <property type="project" value="InterPro"/>
</dbReference>
<dbReference type="GO" id="GO:0043758">
    <property type="term" value="F:acetate-CoA ligase (ADP-forming) activity"/>
    <property type="evidence" value="ECO:0007669"/>
    <property type="project" value="InterPro"/>
</dbReference>
<evidence type="ECO:0000256" key="4">
    <source>
        <dbReference type="ARBA" id="ARBA00022840"/>
    </source>
</evidence>
<evidence type="ECO:0000259" key="7">
    <source>
        <dbReference type="PROSITE" id="PS51186"/>
    </source>
</evidence>
<accession>A0A7X0AYW8</accession>
<keyword evidence="1" id="KW-0816">Tricarboxylic acid cycle</keyword>
<dbReference type="Pfam" id="PF13380">
    <property type="entry name" value="CoA_binding_2"/>
    <property type="match status" value="1"/>
</dbReference>
<dbReference type="InterPro" id="IPR043938">
    <property type="entry name" value="Ligase_CoA_dom"/>
</dbReference>
<dbReference type="PROSITE" id="PS50975">
    <property type="entry name" value="ATP_GRASP"/>
    <property type="match status" value="1"/>
</dbReference>
<evidence type="ECO:0000259" key="6">
    <source>
        <dbReference type="PROSITE" id="PS50975"/>
    </source>
</evidence>
<dbReference type="Pfam" id="PF19045">
    <property type="entry name" value="Ligase_CoA_2"/>
    <property type="match status" value="1"/>
</dbReference>
<dbReference type="Proteomes" id="UP000539175">
    <property type="component" value="Unassembled WGS sequence"/>
</dbReference>
<dbReference type="InterPro" id="IPR003781">
    <property type="entry name" value="CoA-bd"/>
</dbReference>
<dbReference type="InterPro" id="IPR016181">
    <property type="entry name" value="Acyl_CoA_acyltransferase"/>
</dbReference>
<dbReference type="AlphaFoldDB" id="A0A7X0AYW8"/>
<sequence>MTIRNLHHLFKPSSIALIGASRKPHTVGAVVARNLFGGGFDGPIMPVNPHDRSIEGVLTYPDVASLPVAPDMAVICTPPSTVPDLIRQLGERGTKAAVVITAGFAELGEAGRALQQQVLDAAKPHLLRVVGPNSLGVMVPGNGLNASFVHVPPLKGDIALLAQSGAVVTSVVDWATPRGIGFSHLVSLGGMADVDFGDLMDFMAQDGHTRAILLYVEAIAHARKFMSAARAASRSKPVIVIKAGRSDEAARAASSHTGSLAGADAIYDAAFRRAGMLRVGQLSELFDAVETLATGVQIRGDRLAILTNGGGMGVLATDSLIEQGGRLAQLSPDGIAKLDAVLPPTWSHGNPIDITGDATGKRYADALAILMEEKGCDAVLVMNCPTALADSGEAARAVIDTLRGKRFPVLANWLGEGAAAEARRLFAANRIPSYQTPDEAIRAFMHLVRYRRNQDELMEVPSTVPDQFVYDGVAARGPIDLALAEGRAWLSEYEAKRVLHAYGIPVIQTVTAANPEEAEAAARRLAGPTLERALGGGGRVALKILSPDITHKSDLGGVALNLAPNEVRLEAEAMLARIRAAAPGTRIEGFTVQQMAHMPDAVELIVGMTDDPLFGPILLFGQGGTEVEVVQDKALALPPLNMNLARDMMARTRVHKLLQGYRHRPPADLTAIALTLNKVSQLIIDFPEIQELDINPLYAGSDGVMALDARIRVATPPAPGAVRLAIRAYPKRLEQHVTIHDGRDFLIRPIRPEDEPLIHDMIARTAIEDIRLRFFAPMRRLSRAMAARLTQIDYDREMALVAIAPDPAPPPAEGSDLQPGDEAIFGTVRITADPDNEKAEYAVLVRSDMKGKGLGYLLMTRILDYARTRGIREVFGEVLRENVTMLQMCRDLGFKQTEYPDDPGVVEVHYIFN</sequence>
<dbReference type="Gene3D" id="3.40.50.261">
    <property type="entry name" value="Succinyl-CoA synthetase domains"/>
    <property type="match status" value="2"/>
</dbReference>
<feature type="domain" description="ATP-grasp" evidence="6">
    <location>
        <begin position="496"/>
        <end position="538"/>
    </location>
</feature>
<dbReference type="PROSITE" id="PS51186">
    <property type="entry name" value="GNAT"/>
    <property type="match status" value="1"/>
</dbReference>
<dbReference type="GO" id="GO:0046872">
    <property type="term" value="F:metal ion binding"/>
    <property type="evidence" value="ECO:0007669"/>
    <property type="project" value="InterPro"/>
</dbReference>
<dbReference type="EMBL" id="JACIIZ010000008">
    <property type="protein sequence ID" value="MBB6252682.1"/>
    <property type="molecule type" value="Genomic_DNA"/>
</dbReference>
<proteinExistence type="predicted"/>
<dbReference type="Gene3D" id="3.40.50.720">
    <property type="entry name" value="NAD(P)-binding Rossmann-like Domain"/>
    <property type="match status" value="1"/>
</dbReference>
<comment type="caution">
    <text evidence="8">The sequence shown here is derived from an EMBL/GenBank/DDBJ whole genome shotgun (WGS) entry which is preliminary data.</text>
</comment>
<keyword evidence="8" id="KW-0808">Transferase</keyword>
<dbReference type="Pfam" id="PF13607">
    <property type="entry name" value="Succ_CoA_lig"/>
    <property type="match status" value="1"/>
</dbReference>
<organism evidence="8 9">
    <name type="scientific">Nitrospirillum iridis</name>
    <dbReference type="NCBI Taxonomy" id="765888"/>
    <lineage>
        <taxon>Bacteria</taxon>
        <taxon>Pseudomonadati</taxon>
        <taxon>Pseudomonadota</taxon>
        <taxon>Alphaproteobacteria</taxon>
        <taxon>Rhodospirillales</taxon>
        <taxon>Azospirillaceae</taxon>
        <taxon>Nitrospirillum</taxon>
    </lineage>
</organism>
<evidence type="ECO:0000256" key="3">
    <source>
        <dbReference type="ARBA" id="ARBA00022741"/>
    </source>
</evidence>
<dbReference type="InterPro" id="IPR051538">
    <property type="entry name" value="Acyl-CoA_Synth/Transferase"/>
</dbReference>
<keyword evidence="3 5" id="KW-0547">Nucleotide-binding</keyword>
<dbReference type="PANTHER" id="PTHR43334:SF1">
    <property type="entry name" value="3-HYDROXYPROPIONATE--COA LIGASE [ADP-FORMING]"/>
    <property type="match status" value="1"/>
</dbReference>
<feature type="domain" description="N-acetyltransferase" evidence="7">
    <location>
        <begin position="745"/>
        <end position="913"/>
    </location>
</feature>
<dbReference type="SUPFAM" id="SSF55729">
    <property type="entry name" value="Acyl-CoA N-acyltransferases (Nat)"/>
    <property type="match status" value="1"/>
</dbReference>
<dbReference type="Pfam" id="PF13549">
    <property type="entry name" value="ATP-grasp_5"/>
    <property type="match status" value="1"/>
</dbReference>
<keyword evidence="2" id="KW-0436">Ligase</keyword>
<dbReference type="Gene3D" id="3.40.630.30">
    <property type="match status" value="1"/>
</dbReference>
<dbReference type="SMART" id="SM00881">
    <property type="entry name" value="CoA_binding"/>
    <property type="match status" value="1"/>
</dbReference>
<dbReference type="InterPro" id="IPR036291">
    <property type="entry name" value="NAD(P)-bd_dom_sf"/>
</dbReference>
<dbReference type="RefSeq" id="WP_184802315.1">
    <property type="nucleotide sequence ID" value="NZ_JACIIZ010000008.1"/>
</dbReference>
<dbReference type="InterPro" id="IPR000182">
    <property type="entry name" value="GNAT_dom"/>
</dbReference>
<evidence type="ECO:0000313" key="9">
    <source>
        <dbReference type="Proteomes" id="UP000539175"/>
    </source>
</evidence>
<evidence type="ECO:0000256" key="2">
    <source>
        <dbReference type="ARBA" id="ARBA00022598"/>
    </source>
</evidence>
<dbReference type="InterPro" id="IPR032875">
    <property type="entry name" value="Succ_CoA_lig_flav_dom"/>
</dbReference>
<dbReference type="SUPFAM" id="SSF52210">
    <property type="entry name" value="Succinyl-CoA synthetase domains"/>
    <property type="match status" value="2"/>
</dbReference>
<evidence type="ECO:0000256" key="5">
    <source>
        <dbReference type="PROSITE-ProRule" id="PRU00409"/>
    </source>
</evidence>
<dbReference type="SUPFAM" id="SSF51735">
    <property type="entry name" value="NAD(P)-binding Rossmann-fold domains"/>
    <property type="match status" value="1"/>
</dbReference>
<dbReference type="SUPFAM" id="SSF56059">
    <property type="entry name" value="Glutathione synthetase ATP-binding domain-like"/>
    <property type="match status" value="1"/>
</dbReference>
<dbReference type="InterPro" id="IPR016102">
    <property type="entry name" value="Succinyl-CoA_synth-like"/>
</dbReference>
<dbReference type="Gene3D" id="3.30.1490.20">
    <property type="entry name" value="ATP-grasp fold, A domain"/>
    <property type="match status" value="1"/>
</dbReference>
<keyword evidence="9" id="KW-1185">Reference proteome</keyword>